<protein>
    <recommendedName>
        <fullName evidence="4">Tetratricopeptide repeat protein</fullName>
    </recommendedName>
</protein>
<dbReference type="EMBL" id="CP000251">
    <property type="protein sequence ID" value="ABC81475.1"/>
    <property type="molecule type" value="Genomic_DNA"/>
</dbReference>
<accession>Q2IIJ8</accession>
<dbReference type="HOGENOM" id="CLU_2646564_0_0_7"/>
<proteinExistence type="predicted"/>
<dbReference type="RefSeq" id="WP_011420758.1">
    <property type="nucleotide sequence ID" value="NC_007760.1"/>
</dbReference>
<reference evidence="2" key="1">
    <citation type="submission" date="2006-01" db="EMBL/GenBank/DDBJ databases">
        <title>Complete sequence of Anaeromyxobacter dehalogenans 2CP-C.</title>
        <authorList>
            <consortium name="US DOE Joint Genome Institute"/>
            <person name="Copeland A."/>
            <person name="Lucas S."/>
            <person name="Lapidus A."/>
            <person name="Barry K."/>
            <person name="Detter J.C."/>
            <person name="Glavina T."/>
            <person name="Hammon N."/>
            <person name="Israni S."/>
            <person name="Pitluck S."/>
            <person name="Brettin T."/>
            <person name="Bruce D."/>
            <person name="Han C."/>
            <person name="Tapia R."/>
            <person name="Gilna P."/>
            <person name="Kiss H."/>
            <person name="Schmutz J."/>
            <person name="Larimer F."/>
            <person name="Land M."/>
            <person name="Kyrpides N."/>
            <person name="Anderson I."/>
            <person name="Sanford R.A."/>
            <person name="Ritalahti K.M."/>
            <person name="Thomas H.S."/>
            <person name="Kirby J.R."/>
            <person name="Zhulin I.B."/>
            <person name="Loeffler F.E."/>
            <person name="Richardson P."/>
        </authorList>
    </citation>
    <scope>NUCLEOTIDE SEQUENCE</scope>
    <source>
        <strain evidence="2">2CP-C</strain>
    </source>
</reference>
<dbReference type="Proteomes" id="UP000001935">
    <property type="component" value="Chromosome"/>
</dbReference>
<organism evidence="2 3">
    <name type="scientific">Anaeromyxobacter dehalogenans (strain 2CP-C)</name>
    <dbReference type="NCBI Taxonomy" id="290397"/>
    <lineage>
        <taxon>Bacteria</taxon>
        <taxon>Pseudomonadati</taxon>
        <taxon>Myxococcota</taxon>
        <taxon>Myxococcia</taxon>
        <taxon>Myxococcales</taxon>
        <taxon>Cystobacterineae</taxon>
        <taxon>Anaeromyxobacteraceae</taxon>
        <taxon>Anaeromyxobacter</taxon>
    </lineage>
</organism>
<sequence length="76" mass="8264">MARSSGRLDAARKAYREALEAARAQPTPEAWARLLAAGKELSAAEDLRSRSRRGRRPEPRAPEGGAEVADHIEGIE</sequence>
<evidence type="ECO:0008006" key="4">
    <source>
        <dbReference type="Google" id="ProtNLM"/>
    </source>
</evidence>
<dbReference type="AlphaFoldDB" id="Q2IIJ8"/>
<evidence type="ECO:0000313" key="2">
    <source>
        <dbReference type="EMBL" id="ABC81475.1"/>
    </source>
</evidence>
<dbReference type="KEGG" id="ade:Adeh_1702"/>
<evidence type="ECO:0000256" key="1">
    <source>
        <dbReference type="SAM" id="MobiDB-lite"/>
    </source>
</evidence>
<evidence type="ECO:0000313" key="3">
    <source>
        <dbReference type="Proteomes" id="UP000001935"/>
    </source>
</evidence>
<dbReference type="OrthoDB" id="9931109at2"/>
<name>Q2IIJ8_ANADE</name>
<feature type="region of interest" description="Disordered" evidence="1">
    <location>
        <begin position="42"/>
        <end position="76"/>
    </location>
</feature>
<gene>
    <name evidence="2" type="ordered locus">Adeh_1702</name>
</gene>